<keyword evidence="3" id="KW-1185">Reference proteome</keyword>
<feature type="compositionally biased region" description="Basic and acidic residues" evidence="1">
    <location>
        <begin position="119"/>
        <end position="139"/>
    </location>
</feature>
<dbReference type="Proteomes" id="UP000783686">
    <property type="component" value="Unassembled WGS sequence"/>
</dbReference>
<dbReference type="EMBL" id="CAJFCW020000001">
    <property type="protein sequence ID" value="CAG9077868.1"/>
    <property type="molecule type" value="Genomic_DNA"/>
</dbReference>
<reference evidence="2" key="1">
    <citation type="submission" date="2020-09" db="EMBL/GenBank/DDBJ databases">
        <authorList>
            <person name="Kikuchi T."/>
        </authorList>
    </citation>
    <scope>NUCLEOTIDE SEQUENCE</scope>
    <source>
        <strain evidence="2">SH1</strain>
    </source>
</reference>
<name>A0A811JQN7_9BILA</name>
<proteinExistence type="predicted"/>
<dbReference type="Proteomes" id="UP000614601">
    <property type="component" value="Unassembled WGS sequence"/>
</dbReference>
<protein>
    <submittedName>
        <fullName evidence="2">Uncharacterized protein</fullName>
    </submittedName>
</protein>
<accession>A0A811JQN7</accession>
<evidence type="ECO:0000313" key="3">
    <source>
        <dbReference type="Proteomes" id="UP000614601"/>
    </source>
</evidence>
<feature type="region of interest" description="Disordered" evidence="1">
    <location>
        <begin position="94"/>
        <end position="139"/>
    </location>
</feature>
<dbReference type="AlphaFoldDB" id="A0A811JQN7"/>
<sequence length="357" mass="41345">MVLNPDEIRLVANMSVEELCAHFNNDLVRINECKEEIKYQYEKRKAAQDHRNEFLESMVQENESLDRRIEEMREKRKEAAERVAKAKIILAQKQEDAKARAQRKEEQEERRRRAMNSGKTKEALEELQKKSDEKHKELASLDEKKMEKIERNKALVEKFVKMEAQKAEVLEKLEQLRMADSNLTEQLEIMENTFEQLKESLEECRVELESAKHSANATNQARPSLYSEVMEDKKASEKGYLDLCASIRSLKASKESLESQLKTLEQQPEATGRQAFIGFDTIVATFKQVTVSADAFFTTAKNIEFTAKSGALQTSFPSQDQQKIFNRVHAQLRIARKSCEDAKLFTTTILEEIRKLM</sequence>
<feature type="compositionally biased region" description="Basic and acidic residues" evidence="1">
    <location>
        <begin position="94"/>
        <end position="111"/>
    </location>
</feature>
<evidence type="ECO:0000256" key="1">
    <source>
        <dbReference type="SAM" id="MobiDB-lite"/>
    </source>
</evidence>
<comment type="caution">
    <text evidence="2">The sequence shown here is derived from an EMBL/GenBank/DDBJ whole genome shotgun (WGS) entry which is preliminary data.</text>
</comment>
<organism evidence="2 3">
    <name type="scientific">Bursaphelenchus okinawaensis</name>
    <dbReference type="NCBI Taxonomy" id="465554"/>
    <lineage>
        <taxon>Eukaryota</taxon>
        <taxon>Metazoa</taxon>
        <taxon>Ecdysozoa</taxon>
        <taxon>Nematoda</taxon>
        <taxon>Chromadorea</taxon>
        <taxon>Rhabditida</taxon>
        <taxon>Tylenchina</taxon>
        <taxon>Tylenchomorpha</taxon>
        <taxon>Aphelenchoidea</taxon>
        <taxon>Aphelenchoididae</taxon>
        <taxon>Bursaphelenchus</taxon>
    </lineage>
</organism>
<gene>
    <name evidence="2" type="ORF">BOKJ2_LOCUS209</name>
</gene>
<dbReference type="EMBL" id="CAJFDH010000001">
    <property type="protein sequence ID" value="CAD5205525.1"/>
    <property type="molecule type" value="Genomic_DNA"/>
</dbReference>
<evidence type="ECO:0000313" key="2">
    <source>
        <dbReference type="EMBL" id="CAD5205525.1"/>
    </source>
</evidence>